<feature type="transmembrane region" description="Helical" evidence="6">
    <location>
        <begin position="71"/>
        <end position="92"/>
    </location>
</feature>
<dbReference type="SUPFAM" id="SSF118215">
    <property type="entry name" value="Proton glutamate symport protein"/>
    <property type="match status" value="1"/>
</dbReference>
<dbReference type="Gene3D" id="1.10.3860.10">
    <property type="entry name" value="Sodium:dicarboxylate symporter"/>
    <property type="match status" value="1"/>
</dbReference>
<feature type="transmembrane region" description="Helical" evidence="6">
    <location>
        <begin position="272"/>
        <end position="302"/>
    </location>
</feature>
<dbReference type="PANTHER" id="PTHR42865">
    <property type="entry name" value="PROTON/GLUTAMATE-ASPARTATE SYMPORTER"/>
    <property type="match status" value="1"/>
</dbReference>
<name>A0ABV5F1C2_9FLAO</name>
<dbReference type="RefSeq" id="WP_382382396.1">
    <property type="nucleotide sequence ID" value="NZ_JBHMEZ010000011.1"/>
</dbReference>
<evidence type="ECO:0000256" key="5">
    <source>
        <dbReference type="ARBA" id="ARBA00023136"/>
    </source>
</evidence>
<comment type="caution">
    <text evidence="7">The sequence shown here is derived from an EMBL/GenBank/DDBJ whole genome shotgun (WGS) entry which is preliminary data.</text>
</comment>
<proteinExistence type="predicted"/>
<dbReference type="PRINTS" id="PR00173">
    <property type="entry name" value="EDTRNSPORT"/>
</dbReference>
<evidence type="ECO:0000256" key="3">
    <source>
        <dbReference type="ARBA" id="ARBA00022692"/>
    </source>
</evidence>
<feature type="transmembrane region" description="Helical" evidence="6">
    <location>
        <begin position="7"/>
        <end position="27"/>
    </location>
</feature>
<feature type="transmembrane region" description="Helical" evidence="6">
    <location>
        <begin position="169"/>
        <end position="191"/>
    </location>
</feature>
<sequence length="391" mass="41847">MKRLSSNLLFKVFLAMVLGVVFGLYLPESVNRIFTTFNSFFGQFLSFSIPLIIMGLIMPAISDLGKGAGKLLVLTAAIAYGSTLFSGFMTYFTASNIFPQLLESHVHEAAQIADSGRELLPYFSITIPPVMDVMTSLVLAFVIGLGLSYQEQSTLKSVVKDFETIIMQVIENVIIPLLPLFILGIFASMAFSGEVFSILSVFISIIGVIFALHILLLVLQYSIAGVLTKKNPIKLLMTMLPAYFTALGTQSSAATIPVTLEQCLKNGVSEKIAGFVVPLCATIHLSGSIMKITACAMALMILEGMPFSFTLFAGFIFMLGIAMIAAPGVPGGAIMAAVGILQSMLGFTEEMIGLMIALYIAMDSFGTACNVTGDGAISLVVDRITKDKLIA</sequence>
<keyword evidence="2" id="KW-0813">Transport</keyword>
<reference evidence="7 8" key="1">
    <citation type="submission" date="2024-09" db="EMBL/GenBank/DDBJ databases">
        <authorList>
            <person name="Sun Q."/>
            <person name="Mori K."/>
        </authorList>
    </citation>
    <scope>NUCLEOTIDE SEQUENCE [LARGE SCALE GENOMIC DNA]</scope>
    <source>
        <strain evidence="7 8">CECT 8286</strain>
    </source>
</reference>
<feature type="transmembrane region" description="Helical" evidence="6">
    <location>
        <begin position="309"/>
        <end position="328"/>
    </location>
</feature>
<evidence type="ECO:0000313" key="8">
    <source>
        <dbReference type="Proteomes" id="UP001589605"/>
    </source>
</evidence>
<keyword evidence="4 6" id="KW-1133">Transmembrane helix</keyword>
<accession>A0ABV5F1C2</accession>
<dbReference type="EMBL" id="JBHMEZ010000011">
    <property type="protein sequence ID" value="MFB9053219.1"/>
    <property type="molecule type" value="Genomic_DNA"/>
</dbReference>
<feature type="transmembrane region" description="Helical" evidence="6">
    <location>
        <begin position="39"/>
        <end position="59"/>
    </location>
</feature>
<dbReference type="Pfam" id="PF00375">
    <property type="entry name" value="SDF"/>
    <property type="match status" value="1"/>
</dbReference>
<keyword evidence="3 6" id="KW-0812">Transmembrane</keyword>
<feature type="transmembrane region" description="Helical" evidence="6">
    <location>
        <begin position="197"/>
        <end position="219"/>
    </location>
</feature>
<organism evidence="7 8">
    <name type="scientific">Formosa undariae</name>
    <dbReference type="NCBI Taxonomy" id="1325436"/>
    <lineage>
        <taxon>Bacteria</taxon>
        <taxon>Pseudomonadati</taxon>
        <taxon>Bacteroidota</taxon>
        <taxon>Flavobacteriia</taxon>
        <taxon>Flavobacteriales</taxon>
        <taxon>Flavobacteriaceae</taxon>
        <taxon>Formosa</taxon>
    </lineage>
</organism>
<feature type="transmembrane region" description="Helical" evidence="6">
    <location>
        <begin position="334"/>
        <end position="360"/>
    </location>
</feature>
<gene>
    <name evidence="7" type="ORF">ACFFVB_09020</name>
</gene>
<dbReference type="InterPro" id="IPR001991">
    <property type="entry name" value="Na-dicarboxylate_symporter"/>
</dbReference>
<keyword evidence="5 6" id="KW-0472">Membrane</keyword>
<feature type="transmembrane region" description="Helical" evidence="6">
    <location>
        <begin position="130"/>
        <end position="149"/>
    </location>
</feature>
<evidence type="ECO:0000256" key="1">
    <source>
        <dbReference type="ARBA" id="ARBA00004141"/>
    </source>
</evidence>
<evidence type="ECO:0000256" key="6">
    <source>
        <dbReference type="SAM" id="Phobius"/>
    </source>
</evidence>
<keyword evidence="8" id="KW-1185">Reference proteome</keyword>
<evidence type="ECO:0000256" key="4">
    <source>
        <dbReference type="ARBA" id="ARBA00022989"/>
    </source>
</evidence>
<feature type="transmembrane region" description="Helical" evidence="6">
    <location>
        <begin position="240"/>
        <end position="260"/>
    </location>
</feature>
<dbReference type="Proteomes" id="UP001589605">
    <property type="component" value="Unassembled WGS sequence"/>
</dbReference>
<protein>
    <submittedName>
        <fullName evidence="7">Dicarboxylate/amino acid:cation symporter</fullName>
    </submittedName>
</protein>
<dbReference type="PANTHER" id="PTHR42865:SF8">
    <property type="entry name" value="SERINE_THREONINE TRANSPORTER SSTT"/>
    <property type="match status" value="1"/>
</dbReference>
<evidence type="ECO:0000313" key="7">
    <source>
        <dbReference type="EMBL" id="MFB9053219.1"/>
    </source>
</evidence>
<evidence type="ECO:0000256" key="2">
    <source>
        <dbReference type="ARBA" id="ARBA00022448"/>
    </source>
</evidence>
<dbReference type="InterPro" id="IPR036458">
    <property type="entry name" value="Na:dicarbo_symporter_sf"/>
</dbReference>
<comment type="subcellular location">
    <subcellularLocation>
        <location evidence="1">Membrane</location>
        <topology evidence="1">Multi-pass membrane protein</topology>
    </subcellularLocation>
</comment>